<feature type="chain" id="PRO_5032854351" evidence="1">
    <location>
        <begin position="23"/>
        <end position="440"/>
    </location>
</feature>
<proteinExistence type="predicted"/>
<dbReference type="RefSeq" id="WP_184742450.1">
    <property type="nucleotide sequence ID" value="NZ_JACHGJ010000001.1"/>
</dbReference>
<gene>
    <name evidence="2" type="ORF">HNR50_000157</name>
</gene>
<evidence type="ECO:0000256" key="1">
    <source>
        <dbReference type="SAM" id="SignalP"/>
    </source>
</evidence>
<organism evidence="2 3">
    <name type="scientific">Spirochaeta isovalerica</name>
    <dbReference type="NCBI Taxonomy" id="150"/>
    <lineage>
        <taxon>Bacteria</taxon>
        <taxon>Pseudomonadati</taxon>
        <taxon>Spirochaetota</taxon>
        <taxon>Spirochaetia</taxon>
        <taxon>Spirochaetales</taxon>
        <taxon>Spirochaetaceae</taxon>
        <taxon>Spirochaeta</taxon>
    </lineage>
</organism>
<keyword evidence="1" id="KW-0732">Signal</keyword>
<evidence type="ECO:0000313" key="2">
    <source>
        <dbReference type="EMBL" id="MBB6478524.1"/>
    </source>
</evidence>
<comment type="caution">
    <text evidence="2">The sequence shown here is derived from an EMBL/GenBank/DDBJ whole genome shotgun (WGS) entry which is preliminary data.</text>
</comment>
<keyword evidence="3" id="KW-1185">Reference proteome</keyword>
<dbReference type="EMBL" id="JACHGJ010000001">
    <property type="protein sequence ID" value="MBB6478524.1"/>
    <property type="molecule type" value="Genomic_DNA"/>
</dbReference>
<protein>
    <submittedName>
        <fullName evidence="2">DNA-binding transcriptional ArsR family regulator</fullName>
    </submittedName>
</protein>
<reference evidence="2 3" key="1">
    <citation type="submission" date="2020-08" db="EMBL/GenBank/DDBJ databases">
        <title>Genomic Encyclopedia of Type Strains, Phase IV (KMG-IV): sequencing the most valuable type-strain genomes for metagenomic binning, comparative biology and taxonomic classification.</title>
        <authorList>
            <person name="Goeker M."/>
        </authorList>
    </citation>
    <scope>NUCLEOTIDE SEQUENCE [LARGE SCALE GENOMIC DNA]</scope>
    <source>
        <strain evidence="2 3">DSM 2461</strain>
    </source>
</reference>
<sequence length="440" mass="49924">MKHFLYLSFFIAVIFSASPQNAPAWVDSFPYSPEFYTGIGSSNLGNRSDDYQRALAQARMNLAAEISTSISAETIIETEDRGNGNTRSAFYEKLNQSVEQNLKEWEIVDTWYSEKQGFWVYVRLNKNRWMQIQEEETSQLLQRIQQILKDDYFTPARTTADKFNLLATAAQVLVTSPYGMVLSGSIGGVYTGNINDFILSEIYRLGTSIEIDGKSQERETTLNKGAELIISCRSGENYPGKLPLKIENSLTGFLYSQTDINGTARIALGSDMLQTGANSIKIIIDFDRFGFPMENMYSKAFFRDETIREITVLSSRIFLSVESNKETTISTENSIRAIFSGENRIFEIADDRNSSDFSLIFTLTYSEFPQVLENAPLMAGLRGHISLRKDSTVLYEYETELFKDGGLTYSQANERVFRKMISRLSAEAPFIREIERVISE</sequence>
<dbReference type="Proteomes" id="UP000587760">
    <property type="component" value="Unassembled WGS sequence"/>
</dbReference>
<keyword evidence="2" id="KW-0238">DNA-binding</keyword>
<dbReference type="GO" id="GO:0003677">
    <property type="term" value="F:DNA binding"/>
    <property type="evidence" value="ECO:0007669"/>
    <property type="project" value="UniProtKB-KW"/>
</dbReference>
<accession>A0A841R0Q3</accession>
<evidence type="ECO:0000313" key="3">
    <source>
        <dbReference type="Proteomes" id="UP000587760"/>
    </source>
</evidence>
<name>A0A841R0Q3_9SPIO</name>
<dbReference type="AlphaFoldDB" id="A0A841R0Q3"/>
<dbReference type="Gene3D" id="3.10.28.20">
    <property type="entry name" value="Acetamidase/Formamidase-like domains"/>
    <property type="match status" value="1"/>
</dbReference>
<feature type="signal peptide" evidence="1">
    <location>
        <begin position="1"/>
        <end position="22"/>
    </location>
</feature>